<accession>A0A7D7N5S4</accession>
<evidence type="ECO:0000256" key="1">
    <source>
        <dbReference type="SAM" id="Phobius"/>
    </source>
</evidence>
<evidence type="ECO:0000313" key="3">
    <source>
        <dbReference type="Proteomes" id="UP000514752"/>
    </source>
</evidence>
<gene>
    <name evidence="2" type="ORF">H3L94_10870</name>
</gene>
<feature type="transmembrane region" description="Helical" evidence="1">
    <location>
        <begin position="21"/>
        <end position="50"/>
    </location>
</feature>
<keyword evidence="1" id="KW-0812">Transmembrane</keyword>
<reference evidence="2 3" key="1">
    <citation type="submission" date="2020-07" db="EMBL/GenBank/DDBJ databases">
        <title>Genomic diversity of species in the Neisseriaceae family.</title>
        <authorList>
            <person name="Vincent A.T."/>
            <person name="Bernet E."/>
            <person name="Veyrier F.J."/>
        </authorList>
    </citation>
    <scope>NUCLEOTIDE SEQUENCE [LARGE SCALE GENOMIC DNA]</scope>
    <source>
        <strain evidence="2 3">DSM 22244</strain>
    </source>
</reference>
<dbReference type="KEGG" id="nsg:H3L94_10870"/>
<protein>
    <recommendedName>
        <fullName evidence="4">DUF4870 domain-containing protein</fullName>
    </recommendedName>
</protein>
<dbReference type="AlphaFoldDB" id="A0A7D7N5S4"/>
<proteinExistence type="predicted"/>
<dbReference type="RefSeq" id="WP_009119132.1">
    <property type="nucleotide sequence ID" value="NZ_CP059567.1"/>
</dbReference>
<organism evidence="2 3">
    <name type="scientific">Neisseria shayeganii</name>
    <dbReference type="NCBI Taxonomy" id="607712"/>
    <lineage>
        <taxon>Bacteria</taxon>
        <taxon>Pseudomonadati</taxon>
        <taxon>Pseudomonadota</taxon>
        <taxon>Betaproteobacteria</taxon>
        <taxon>Neisseriales</taxon>
        <taxon>Neisseriaceae</taxon>
        <taxon>Neisseria</taxon>
    </lineage>
</organism>
<dbReference type="Proteomes" id="UP000514752">
    <property type="component" value="Chromosome"/>
</dbReference>
<keyword evidence="1" id="KW-0472">Membrane</keyword>
<evidence type="ECO:0000313" key="2">
    <source>
        <dbReference type="EMBL" id="QMT40323.1"/>
    </source>
</evidence>
<dbReference type="EMBL" id="CP059567">
    <property type="protein sequence ID" value="QMT40323.1"/>
    <property type="molecule type" value="Genomic_DNA"/>
</dbReference>
<evidence type="ECO:0008006" key="4">
    <source>
        <dbReference type="Google" id="ProtNLM"/>
    </source>
</evidence>
<feature type="transmembrane region" description="Helical" evidence="1">
    <location>
        <begin position="70"/>
        <end position="103"/>
    </location>
</feature>
<keyword evidence="1" id="KW-1133">Transmembrane helix</keyword>
<sequence length="125" mass="14429">MNPSQFRSPVPLKREDDSVRQYVYLTYAAFFIGLISGGTGTLVGVIMAYLRRNELRGTPYFDHLHFLIRTFWFSLLGYLICLPLLLVLIGWPLAVLVTIWHVYRLIAGLLRLHQRQAIHADGWTV</sequence>
<name>A0A7D7N5S4_9NEIS</name>